<dbReference type="Gene3D" id="3.40.50.300">
    <property type="entry name" value="P-loop containing nucleotide triphosphate hydrolases"/>
    <property type="match status" value="1"/>
</dbReference>
<dbReference type="PANTHER" id="PTHR30050">
    <property type="entry name" value="CHROMOSOMAL REPLICATION INITIATOR PROTEIN DNAA"/>
    <property type="match status" value="1"/>
</dbReference>
<evidence type="ECO:0000313" key="5">
    <source>
        <dbReference type="Proteomes" id="UP000006322"/>
    </source>
</evidence>
<evidence type="ECO:0000313" key="4">
    <source>
        <dbReference type="EMBL" id="GAC34332.1"/>
    </source>
</evidence>
<dbReference type="RefSeq" id="WP_007106097.1">
    <property type="nucleotide sequence ID" value="NZ_BAER01000106.1"/>
</dbReference>
<dbReference type="GO" id="GO:0006260">
    <property type="term" value="P:DNA replication"/>
    <property type="evidence" value="ECO:0007669"/>
    <property type="project" value="TreeGrafter"/>
</dbReference>
<dbReference type="InterPro" id="IPR002611">
    <property type="entry name" value="IstB_ATP-bd"/>
</dbReference>
<feature type="domain" description="IstB-like ATP-binding" evidence="3">
    <location>
        <begin position="7"/>
        <end position="242"/>
    </location>
</feature>
<dbReference type="PIRSF" id="PIRSF003073">
    <property type="entry name" value="DNAC_TnpB_IstB"/>
    <property type="match status" value="1"/>
</dbReference>
<dbReference type="EMBL" id="BAER01000106">
    <property type="protein sequence ID" value="GAC34332.1"/>
    <property type="molecule type" value="Genomic_DNA"/>
</dbReference>
<dbReference type="CDD" id="cd00009">
    <property type="entry name" value="AAA"/>
    <property type="match status" value="1"/>
</dbReference>
<accession>K6ZVQ8</accession>
<evidence type="ECO:0000259" key="3">
    <source>
        <dbReference type="Pfam" id="PF01695"/>
    </source>
</evidence>
<dbReference type="InterPro" id="IPR027417">
    <property type="entry name" value="P-loop_NTPase"/>
</dbReference>
<keyword evidence="2 4" id="KW-0067">ATP-binding</keyword>
<dbReference type="Proteomes" id="UP000006322">
    <property type="component" value="Unassembled WGS sequence"/>
</dbReference>
<dbReference type="InterPro" id="IPR047661">
    <property type="entry name" value="IstB"/>
</dbReference>
<dbReference type="GO" id="GO:0005524">
    <property type="term" value="F:ATP binding"/>
    <property type="evidence" value="ECO:0007669"/>
    <property type="project" value="UniProtKB-KW"/>
</dbReference>
<gene>
    <name evidence="4" type="ORF">GPLA_3443</name>
</gene>
<protein>
    <submittedName>
        <fullName evidence="4">Insertion sequence IS1162 putative ATP-binding protein</fullName>
    </submittedName>
</protein>
<keyword evidence="5" id="KW-1185">Reference proteome</keyword>
<dbReference type="PANTHER" id="PTHR30050:SF4">
    <property type="entry name" value="ATP-BINDING PROTEIN RV3427C IN INSERTION SEQUENCE-RELATED"/>
    <property type="match status" value="1"/>
</dbReference>
<organism evidence="4 5">
    <name type="scientific">Paraglaciecola polaris LMG 21857</name>
    <dbReference type="NCBI Taxonomy" id="1129793"/>
    <lineage>
        <taxon>Bacteria</taxon>
        <taxon>Pseudomonadati</taxon>
        <taxon>Pseudomonadota</taxon>
        <taxon>Gammaproteobacteria</taxon>
        <taxon>Alteromonadales</taxon>
        <taxon>Alteromonadaceae</taxon>
        <taxon>Paraglaciecola</taxon>
    </lineage>
</organism>
<dbReference type="Pfam" id="PF01695">
    <property type="entry name" value="IstB_IS21"/>
    <property type="match status" value="1"/>
</dbReference>
<sequence length="251" mass="28462">MINQTLTQLRQLKLNGMATALAMQTEQPGNYDNLSFEERIGLLTDSEQHEREQRKQQRLLKSAKLKIHAHARDIDYAQPRGLKQAMMASLLQCDWINKHQNLLLTGPCGSGKTYLACALAHTVCTKGYSAKYYRISRLMLELAQGKADGTYSKALQQLARLDMLILDDWGLEPLNSAQRNDLMEIMDDRNGSSSTVIISQLPTDQWYQSIGDNTLADAILDRLMHNAHRINLKGESMRKLQSELTHRDHLG</sequence>
<comment type="caution">
    <text evidence="4">The sequence shown here is derived from an EMBL/GenBank/DDBJ whole genome shotgun (WGS) entry which is preliminary data.</text>
</comment>
<dbReference type="InterPro" id="IPR028350">
    <property type="entry name" value="DNAC/IstB-like"/>
</dbReference>
<keyword evidence="1" id="KW-0547">Nucleotide-binding</keyword>
<reference evidence="5" key="1">
    <citation type="journal article" date="2014" name="Environ. Microbiol.">
        <title>Comparative genomics of the marine bacterial genus Glaciecola reveals the high degree of genomic diversity and genomic characteristic for cold adaptation.</title>
        <authorList>
            <person name="Qin Q.L."/>
            <person name="Xie B.B."/>
            <person name="Yu Y."/>
            <person name="Shu Y.L."/>
            <person name="Rong J.C."/>
            <person name="Zhang Y.J."/>
            <person name="Zhao D.L."/>
            <person name="Chen X.L."/>
            <person name="Zhang X.Y."/>
            <person name="Chen B."/>
            <person name="Zhou B.C."/>
            <person name="Zhang Y.Z."/>
        </authorList>
    </citation>
    <scope>NUCLEOTIDE SEQUENCE [LARGE SCALE GENOMIC DNA]</scope>
    <source>
        <strain evidence="5">LMG 21857</strain>
    </source>
</reference>
<evidence type="ECO:0000256" key="1">
    <source>
        <dbReference type="ARBA" id="ARBA00022741"/>
    </source>
</evidence>
<proteinExistence type="predicted"/>
<dbReference type="STRING" id="1129793.GPLA_3443"/>
<dbReference type="AlphaFoldDB" id="K6ZVQ8"/>
<dbReference type="NCBIfam" id="NF038214">
    <property type="entry name" value="IS21_help_AAA"/>
    <property type="match status" value="1"/>
</dbReference>
<dbReference type="SUPFAM" id="SSF52540">
    <property type="entry name" value="P-loop containing nucleoside triphosphate hydrolases"/>
    <property type="match status" value="1"/>
</dbReference>
<dbReference type="OrthoDB" id="8150723at2"/>
<evidence type="ECO:0000256" key="2">
    <source>
        <dbReference type="ARBA" id="ARBA00022840"/>
    </source>
</evidence>
<name>K6ZVQ8_9ALTE</name>